<keyword evidence="2 5" id="KW-0548">Nucleotidyltransferase</keyword>
<comment type="catalytic activity">
    <reaction evidence="5">
        <text>phosphoenolpyruvate + GTP + H(+) = enolpyruvoyl-2-diphospho-5'-guanosine + diphosphate</text>
        <dbReference type="Rhea" id="RHEA:30519"/>
        <dbReference type="ChEBI" id="CHEBI:15378"/>
        <dbReference type="ChEBI" id="CHEBI:33019"/>
        <dbReference type="ChEBI" id="CHEBI:37565"/>
        <dbReference type="ChEBI" id="CHEBI:58702"/>
        <dbReference type="ChEBI" id="CHEBI:143701"/>
        <dbReference type="EC" id="2.7.7.105"/>
    </reaction>
</comment>
<dbReference type="SUPFAM" id="SSF53448">
    <property type="entry name" value="Nucleotide-diphospho-sugar transferases"/>
    <property type="match status" value="1"/>
</dbReference>
<proteinExistence type="inferred from homology"/>
<comment type="pathway">
    <text evidence="5">Cofactor biosynthesis; coenzyme F420 biosynthesis.</text>
</comment>
<dbReference type="InterPro" id="IPR002835">
    <property type="entry name" value="CofC"/>
</dbReference>
<dbReference type="EC" id="2.7.7.105" evidence="5"/>
<feature type="domain" description="MobA-like NTP transferase" evidence="6">
    <location>
        <begin position="47"/>
        <end position="160"/>
    </location>
</feature>
<comment type="similarity">
    <text evidence="5">Belongs to the CofC family.</text>
</comment>
<dbReference type="NCBIfam" id="TIGR03552">
    <property type="entry name" value="F420_cofC"/>
    <property type="match status" value="1"/>
</dbReference>
<evidence type="ECO:0000256" key="5">
    <source>
        <dbReference type="HAMAP-Rule" id="MF_02114"/>
    </source>
</evidence>
<gene>
    <name evidence="7" type="primary">cofC</name>
    <name evidence="5" type="synonym">fbiD</name>
    <name evidence="7" type="ORF">P4R38_05880</name>
</gene>
<comment type="function">
    <text evidence="5">Guanylyltransferase that catalyzes the activation of phosphoenolpyruvate (PEP) as enolpyruvoyl-2-diphospho-5'-guanosine, via the condensation of PEP with GTP. It is involved in the biosynthesis of coenzyme F420, a hydride carrier cofactor.</text>
</comment>
<dbReference type="Pfam" id="PF12804">
    <property type="entry name" value="NTP_transf_3"/>
    <property type="match status" value="1"/>
</dbReference>
<dbReference type="InterPro" id="IPR025877">
    <property type="entry name" value="MobA-like_NTP_Trfase"/>
</dbReference>
<evidence type="ECO:0000313" key="7">
    <source>
        <dbReference type="EMBL" id="MDF8263768.1"/>
    </source>
</evidence>
<keyword evidence="3 5" id="KW-0547">Nucleotide-binding</keyword>
<accession>A0ABT6C4L4</accession>
<feature type="binding site" evidence="5">
    <location>
        <position position="159"/>
    </location>
    <ligand>
        <name>phosphoenolpyruvate</name>
        <dbReference type="ChEBI" id="CHEBI:58702"/>
    </ligand>
</feature>
<evidence type="ECO:0000259" key="6">
    <source>
        <dbReference type="Pfam" id="PF12804"/>
    </source>
</evidence>
<evidence type="ECO:0000256" key="3">
    <source>
        <dbReference type="ARBA" id="ARBA00022741"/>
    </source>
</evidence>
<dbReference type="Gene3D" id="3.90.550.10">
    <property type="entry name" value="Spore Coat Polysaccharide Biosynthesis Protein SpsA, Chain A"/>
    <property type="match status" value="1"/>
</dbReference>
<dbReference type="Proteomes" id="UP001528912">
    <property type="component" value="Unassembled WGS sequence"/>
</dbReference>
<dbReference type="RefSeq" id="WP_277191422.1">
    <property type="nucleotide sequence ID" value="NZ_JAROAV010000021.1"/>
</dbReference>
<sequence>MSTPVTSAWHVIVPVKSRFRAKSRLRPPAGVARADLAFALAMDTLSVVQEVVRADRVIVVTEDDLVSAEMARHDITTVPDPGRGLNGAVRAGLHEATRRDPRLPAAVLLGDLPALRAEELSAGLRACAATESALVPDREGSGTVLLTHHDATALAPRFGRGSAARHARRCTVLELDLPTLRHDVDDIGSLERAVEMGIGPWSSRVLDPTARRTA</sequence>
<comment type="caution">
    <text evidence="7">The sequence shown here is derived from an EMBL/GenBank/DDBJ whole genome shotgun (WGS) entry which is preliminary data.</text>
</comment>
<keyword evidence="1 5" id="KW-0808">Transferase</keyword>
<evidence type="ECO:0000256" key="4">
    <source>
        <dbReference type="ARBA" id="ARBA00023134"/>
    </source>
</evidence>
<name>A0ABT6C4L4_9MICO</name>
<evidence type="ECO:0000313" key="8">
    <source>
        <dbReference type="Proteomes" id="UP001528912"/>
    </source>
</evidence>
<reference evidence="7 8" key="1">
    <citation type="submission" date="2023-03" db="EMBL/GenBank/DDBJ databases">
        <title>YIM 133296 draft genome.</title>
        <authorList>
            <person name="Xiong L."/>
        </authorList>
    </citation>
    <scope>NUCLEOTIDE SEQUENCE [LARGE SCALE GENOMIC DNA]</scope>
    <source>
        <strain evidence="7 8">YIM 133296</strain>
    </source>
</reference>
<dbReference type="EMBL" id="JAROAV010000021">
    <property type="protein sequence ID" value="MDF8263768.1"/>
    <property type="molecule type" value="Genomic_DNA"/>
</dbReference>
<keyword evidence="8" id="KW-1185">Reference proteome</keyword>
<dbReference type="HAMAP" id="MF_02114">
    <property type="entry name" value="CofC"/>
    <property type="match status" value="1"/>
</dbReference>
<dbReference type="InterPro" id="IPR029044">
    <property type="entry name" value="Nucleotide-diphossugar_trans"/>
</dbReference>
<dbReference type="GO" id="GO:0043814">
    <property type="term" value="F:phospholactate guanylyltransferase activity"/>
    <property type="evidence" value="ECO:0007669"/>
    <property type="project" value="UniProtKB-EC"/>
</dbReference>
<evidence type="ECO:0000256" key="1">
    <source>
        <dbReference type="ARBA" id="ARBA00022679"/>
    </source>
</evidence>
<feature type="binding site" evidence="5">
    <location>
        <position position="162"/>
    </location>
    <ligand>
        <name>phosphoenolpyruvate</name>
        <dbReference type="ChEBI" id="CHEBI:58702"/>
    </ligand>
</feature>
<protein>
    <recommendedName>
        <fullName evidence="5">Phosphoenolpyruvate guanylyltransferase</fullName>
        <shortName evidence="5">PEP guanylyltransferase</shortName>
        <ecNumber evidence="5">2.7.7.105</ecNumber>
    </recommendedName>
</protein>
<feature type="binding site" evidence="5">
    <location>
        <position position="143"/>
    </location>
    <ligand>
        <name>phosphoenolpyruvate</name>
        <dbReference type="ChEBI" id="CHEBI:58702"/>
    </ligand>
</feature>
<dbReference type="PANTHER" id="PTHR40392:SF1">
    <property type="entry name" value="2-PHOSPHO-L-LACTATE GUANYLYLTRANSFERASE"/>
    <property type="match status" value="1"/>
</dbReference>
<dbReference type="PANTHER" id="PTHR40392">
    <property type="entry name" value="2-PHOSPHO-L-LACTATE GUANYLYLTRANSFERASE"/>
    <property type="match status" value="1"/>
</dbReference>
<keyword evidence="4 5" id="KW-0342">GTP-binding</keyword>
<organism evidence="7 8">
    <name type="scientific">Luteipulveratus flavus</name>
    <dbReference type="NCBI Taxonomy" id="3031728"/>
    <lineage>
        <taxon>Bacteria</taxon>
        <taxon>Bacillati</taxon>
        <taxon>Actinomycetota</taxon>
        <taxon>Actinomycetes</taxon>
        <taxon>Micrococcales</taxon>
        <taxon>Dermacoccaceae</taxon>
        <taxon>Luteipulveratus</taxon>
    </lineage>
</organism>
<evidence type="ECO:0000256" key="2">
    <source>
        <dbReference type="ARBA" id="ARBA00022695"/>
    </source>
</evidence>